<feature type="region of interest" description="Disordered" evidence="1">
    <location>
        <begin position="1"/>
        <end position="41"/>
    </location>
</feature>
<dbReference type="AlphaFoldDB" id="A0AAD5TIL6"/>
<sequence>MQRTAARNSRKPTAYLDEEPAAVSPHHAQPQPPPPRSLPPHIQRQLDVLTRSELHLQTAVRELAEFAGPPLDVVTRNDAIRGELKAILRGIEGLGQDIKLAAEEEARPADTELILDRVVHHEHQHRQ</sequence>
<gene>
    <name evidence="2" type="ORF">HDU87_004368</name>
</gene>
<evidence type="ECO:0000313" key="3">
    <source>
        <dbReference type="Proteomes" id="UP001212152"/>
    </source>
</evidence>
<dbReference type="EMBL" id="JADGJQ010000032">
    <property type="protein sequence ID" value="KAJ3177615.1"/>
    <property type="molecule type" value="Genomic_DNA"/>
</dbReference>
<comment type="caution">
    <text evidence="2">The sequence shown here is derived from an EMBL/GenBank/DDBJ whole genome shotgun (WGS) entry which is preliminary data.</text>
</comment>
<dbReference type="Proteomes" id="UP001212152">
    <property type="component" value="Unassembled WGS sequence"/>
</dbReference>
<protein>
    <submittedName>
        <fullName evidence="2">Uncharacterized protein</fullName>
    </submittedName>
</protein>
<reference evidence="2" key="1">
    <citation type="submission" date="2020-05" db="EMBL/GenBank/DDBJ databases">
        <title>Phylogenomic resolution of chytrid fungi.</title>
        <authorList>
            <person name="Stajich J.E."/>
            <person name="Amses K."/>
            <person name="Simmons R."/>
            <person name="Seto K."/>
            <person name="Myers J."/>
            <person name="Bonds A."/>
            <person name="Quandt C.A."/>
            <person name="Barry K."/>
            <person name="Liu P."/>
            <person name="Grigoriev I."/>
            <person name="Longcore J.E."/>
            <person name="James T.Y."/>
        </authorList>
    </citation>
    <scope>NUCLEOTIDE SEQUENCE</scope>
    <source>
        <strain evidence="2">JEL0379</strain>
    </source>
</reference>
<keyword evidence="3" id="KW-1185">Reference proteome</keyword>
<organism evidence="2 3">
    <name type="scientific">Geranomyces variabilis</name>
    <dbReference type="NCBI Taxonomy" id="109894"/>
    <lineage>
        <taxon>Eukaryota</taxon>
        <taxon>Fungi</taxon>
        <taxon>Fungi incertae sedis</taxon>
        <taxon>Chytridiomycota</taxon>
        <taxon>Chytridiomycota incertae sedis</taxon>
        <taxon>Chytridiomycetes</taxon>
        <taxon>Spizellomycetales</taxon>
        <taxon>Powellomycetaceae</taxon>
        <taxon>Geranomyces</taxon>
    </lineage>
</organism>
<evidence type="ECO:0000256" key="1">
    <source>
        <dbReference type="SAM" id="MobiDB-lite"/>
    </source>
</evidence>
<evidence type="ECO:0000313" key="2">
    <source>
        <dbReference type="EMBL" id="KAJ3177615.1"/>
    </source>
</evidence>
<name>A0AAD5TIL6_9FUNG</name>
<proteinExistence type="predicted"/>
<accession>A0AAD5TIL6</accession>